<evidence type="ECO:0000256" key="1">
    <source>
        <dbReference type="SAM" id="MobiDB-lite"/>
    </source>
</evidence>
<dbReference type="Proteomes" id="UP001172101">
    <property type="component" value="Unassembled WGS sequence"/>
</dbReference>
<sequence>MPALEELSDLSDLGDAPDENAPPPPPPPLPLSNPPASHKLFNTKYDSLDDLNEWTTSAYATVEDAVKGWESPNEPTLYHIRVSRASSGPETRYLVSPHPTDSTSPIPDFRGDHLAFDTVPAGAWDVGRAVLDSSLTAKLVLGSTSTLATAGLGLDDAGPAWHARRVDLVDLLDLYHNQQQQESPDSSAAHGTYIQCMKRLSAAPGHAHGITAESAAYAAIGGHDASLAPRFLGHVTDNGGARVIGFLLERVPPATREAFIGDLLGCRRALACLHALG</sequence>
<name>A0AA40B3V8_9PEZI</name>
<keyword evidence="3" id="KW-1185">Reference proteome</keyword>
<comment type="caution">
    <text evidence="2">The sequence shown here is derived from an EMBL/GenBank/DDBJ whole genome shotgun (WGS) entry which is preliminary data.</text>
</comment>
<reference evidence="2" key="1">
    <citation type="submission" date="2023-06" db="EMBL/GenBank/DDBJ databases">
        <title>Genome-scale phylogeny and comparative genomics of the fungal order Sordariales.</title>
        <authorList>
            <consortium name="Lawrence Berkeley National Laboratory"/>
            <person name="Hensen N."/>
            <person name="Bonometti L."/>
            <person name="Westerberg I."/>
            <person name="Brannstrom I.O."/>
            <person name="Guillou S."/>
            <person name="Cros-Aarteil S."/>
            <person name="Calhoun S."/>
            <person name="Haridas S."/>
            <person name="Kuo A."/>
            <person name="Mondo S."/>
            <person name="Pangilinan J."/>
            <person name="Riley R."/>
            <person name="LaButti K."/>
            <person name="Andreopoulos B."/>
            <person name="Lipzen A."/>
            <person name="Chen C."/>
            <person name="Yanf M."/>
            <person name="Daum C."/>
            <person name="Ng V."/>
            <person name="Clum A."/>
            <person name="Steindorff A."/>
            <person name="Ohm R."/>
            <person name="Martin F."/>
            <person name="Silar P."/>
            <person name="Natvig D."/>
            <person name="Lalanne C."/>
            <person name="Gautier V."/>
            <person name="Ament-velasquez S.L."/>
            <person name="Kruys A."/>
            <person name="Hutchinson M.I."/>
            <person name="Powell A.J."/>
            <person name="Barry K."/>
            <person name="Miller A.N."/>
            <person name="Grigoriev I.V."/>
            <person name="Debuchy R."/>
            <person name="Gladieux P."/>
            <person name="Thoren M.H."/>
            <person name="Johannesson H."/>
        </authorList>
    </citation>
    <scope>NUCLEOTIDE SEQUENCE</scope>
    <source>
        <strain evidence="2">SMH2392-1A</strain>
    </source>
</reference>
<feature type="region of interest" description="Disordered" evidence="1">
    <location>
        <begin position="1"/>
        <end position="40"/>
    </location>
</feature>
<gene>
    <name evidence="2" type="ORF">B0T26DRAFT_747561</name>
</gene>
<evidence type="ECO:0000313" key="2">
    <source>
        <dbReference type="EMBL" id="KAK0727210.1"/>
    </source>
</evidence>
<accession>A0AA40B3V8</accession>
<dbReference type="EMBL" id="JAUIRO010000002">
    <property type="protein sequence ID" value="KAK0727210.1"/>
    <property type="molecule type" value="Genomic_DNA"/>
</dbReference>
<protein>
    <submittedName>
        <fullName evidence="2">Uncharacterized protein</fullName>
    </submittedName>
</protein>
<dbReference type="RefSeq" id="XP_060300066.1">
    <property type="nucleotide sequence ID" value="XM_060444858.1"/>
</dbReference>
<proteinExistence type="predicted"/>
<dbReference type="AlphaFoldDB" id="A0AA40B3V8"/>
<feature type="compositionally biased region" description="Pro residues" evidence="1">
    <location>
        <begin position="20"/>
        <end position="33"/>
    </location>
</feature>
<dbReference type="GeneID" id="85328128"/>
<evidence type="ECO:0000313" key="3">
    <source>
        <dbReference type="Proteomes" id="UP001172101"/>
    </source>
</evidence>
<organism evidence="2 3">
    <name type="scientific">Lasiosphaeria miniovina</name>
    <dbReference type="NCBI Taxonomy" id="1954250"/>
    <lineage>
        <taxon>Eukaryota</taxon>
        <taxon>Fungi</taxon>
        <taxon>Dikarya</taxon>
        <taxon>Ascomycota</taxon>
        <taxon>Pezizomycotina</taxon>
        <taxon>Sordariomycetes</taxon>
        <taxon>Sordariomycetidae</taxon>
        <taxon>Sordariales</taxon>
        <taxon>Lasiosphaeriaceae</taxon>
        <taxon>Lasiosphaeria</taxon>
    </lineage>
</organism>